<keyword evidence="2" id="KW-1185">Reference proteome</keyword>
<evidence type="ECO:0000313" key="1">
    <source>
        <dbReference type="EMBL" id="RDI49863.1"/>
    </source>
</evidence>
<gene>
    <name evidence="1" type="ORF">DFR68_106300</name>
</gene>
<proteinExistence type="predicted"/>
<evidence type="ECO:0000313" key="2">
    <source>
        <dbReference type="Proteomes" id="UP000255355"/>
    </source>
</evidence>
<accession>A0A370H1M7</accession>
<name>A0A370H1M7_9NOCA</name>
<dbReference type="EMBL" id="QQAZ01000006">
    <property type="protein sequence ID" value="RDI49863.1"/>
    <property type="molecule type" value="Genomic_DNA"/>
</dbReference>
<reference evidence="1 2" key="1">
    <citation type="submission" date="2018-07" db="EMBL/GenBank/DDBJ databases">
        <title>Genomic Encyclopedia of Type Strains, Phase IV (KMG-IV): sequencing the most valuable type-strain genomes for metagenomic binning, comparative biology and taxonomic classification.</title>
        <authorList>
            <person name="Goeker M."/>
        </authorList>
    </citation>
    <scope>NUCLEOTIDE SEQUENCE [LARGE SCALE GENOMIC DNA]</scope>
    <source>
        <strain evidence="1 2">DSM 44952</strain>
    </source>
</reference>
<dbReference type="AlphaFoldDB" id="A0A370H1M7"/>
<organism evidence="1 2">
    <name type="scientific">Nocardia mexicana</name>
    <dbReference type="NCBI Taxonomy" id="279262"/>
    <lineage>
        <taxon>Bacteria</taxon>
        <taxon>Bacillati</taxon>
        <taxon>Actinomycetota</taxon>
        <taxon>Actinomycetes</taxon>
        <taxon>Mycobacteriales</taxon>
        <taxon>Nocardiaceae</taxon>
        <taxon>Nocardia</taxon>
    </lineage>
</organism>
<comment type="caution">
    <text evidence="1">The sequence shown here is derived from an EMBL/GenBank/DDBJ whole genome shotgun (WGS) entry which is preliminary data.</text>
</comment>
<protein>
    <submittedName>
        <fullName evidence="1">Uncharacterized protein</fullName>
    </submittedName>
</protein>
<sequence length="37" mass="3727">MSAVRTVVPGQLTCGTTQGPGNAAAPLRFIAVGEAER</sequence>
<dbReference type="Proteomes" id="UP000255355">
    <property type="component" value="Unassembled WGS sequence"/>
</dbReference>